<evidence type="ECO:0000313" key="4">
    <source>
        <dbReference type="EMBL" id="WOD44610.1"/>
    </source>
</evidence>
<dbReference type="PROSITE" id="PS51257">
    <property type="entry name" value="PROKAR_LIPOPROTEIN"/>
    <property type="match status" value="1"/>
</dbReference>
<keyword evidence="3" id="KW-0378">Hydrolase</keyword>
<dbReference type="RefSeq" id="WP_316984274.1">
    <property type="nucleotide sequence ID" value="NZ_CP136521.1"/>
</dbReference>
<dbReference type="Gene3D" id="3.40.50.1820">
    <property type="entry name" value="alpha/beta hydrolase"/>
    <property type="match status" value="1"/>
</dbReference>
<dbReference type="Proteomes" id="UP001302486">
    <property type="component" value="Chromosome"/>
</dbReference>
<evidence type="ECO:0000256" key="1">
    <source>
        <dbReference type="ARBA" id="ARBA00022670"/>
    </source>
</evidence>
<evidence type="ECO:0000313" key="5">
    <source>
        <dbReference type="Proteomes" id="UP001302486"/>
    </source>
</evidence>
<dbReference type="InterPro" id="IPR008761">
    <property type="entry name" value="Peptidase_S37"/>
</dbReference>
<dbReference type="SUPFAM" id="SSF53474">
    <property type="entry name" value="alpha/beta-Hydrolases"/>
    <property type="match status" value="1"/>
</dbReference>
<dbReference type="GO" id="GO:0006508">
    <property type="term" value="P:proteolysis"/>
    <property type="evidence" value="ECO:0007669"/>
    <property type="project" value="UniProtKB-KW"/>
</dbReference>
<accession>A0AA97HS19</accession>
<protein>
    <submittedName>
        <fullName evidence="4">S28 family serine protease</fullName>
    </submittedName>
</protein>
<sequence length="440" mass="50422">MHTIKKIFILFLVSLAILSCKESAVKLEGLAFEEQLKVLFPSAEISPVKVDDHFKKAYQLILKQPLNHDNLEAGTFNHYVYVSHADYSKPTVLVTEGYNAKHKTYELSKVLQSNQVMVEYRFYGKSRPEPIPWQYLKNDQAVEDYHSIVSKLKQLYTNKWISTGISKGGETVLIYKSKYPNDVDVAVPYVAPLINTQEDIRTENLINSVGTDECRNKIVAFQRAVLKQSDTVLKALKAYAEKEAMAFTQVHMPEALEYAVLEFPFSFWQWGGNCEDIPTEAATASERFEYLIKISGMGLYNDKGFHHYLPSFYQHMVELGYYGFHLDPVKDLLKVVKSSSNRRFAPTDVDLTYNPEYIKKVRHYVENKGDRILYIYGANDPWGACAPTPKPHVDALKMVLEDGHHGTRIKDFSEKDQQKIYDTLSGWLGDAITIYPIKKD</sequence>
<keyword evidence="1 4" id="KW-0645">Protease</keyword>
<keyword evidence="2" id="KW-0732">Signal</keyword>
<proteinExistence type="predicted"/>
<evidence type="ECO:0000256" key="3">
    <source>
        <dbReference type="ARBA" id="ARBA00022801"/>
    </source>
</evidence>
<dbReference type="PANTHER" id="PTHR11010">
    <property type="entry name" value="PROTEASE S28 PRO-X CARBOXYPEPTIDASE-RELATED"/>
    <property type="match status" value="1"/>
</dbReference>
<evidence type="ECO:0000256" key="2">
    <source>
        <dbReference type="ARBA" id="ARBA00022729"/>
    </source>
</evidence>
<dbReference type="Pfam" id="PF05576">
    <property type="entry name" value="Peptidase_S37"/>
    <property type="match status" value="1"/>
</dbReference>
<dbReference type="PANTHER" id="PTHR11010:SF38">
    <property type="entry name" value="LYSOSOMAL PRO-X CARBOXYPEPTIDASE"/>
    <property type="match status" value="1"/>
</dbReference>
<dbReference type="GO" id="GO:0008239">
    <property type="term" value="F:dipeptidyl-peptidase activity"/>
    <property type="evidence" value="ECO:0007669"/>
    <property type="project" value="TreeGrafter"/>
</dbReference>
<organism evidence="4 5">
    <name type="scientific">Hwangdonia lutea</name>
    <dbReference type="NCBI Taxonomy" id="3075823"/>
    <lineage>
        <taxon>Bacteria</taxon>
        <taxon>Pseudomonadati</taxon>
        <taxon>Bacteroidota</taxon>
        <taxon>Flavobacteriia</taxon>
        <taxon>Flavobacteriales</taxon>
        <taxon>Flavobacteriaceae</taxon>
        <taxon>Hwangdonia</taxon>
    </lineage>
</organism>
<dbReference type="InterPro" id="IPR029058">
    <property type="entry name" value="AB_hydrolase_fold"/>
</dbReference>
<gene>
    <name evidence="4" type="ORF">RNZ46_04965</name>
</gene>
<keyword evidence="5" id="KW-1185">Reference proteome</keyword>
<dbReference type="KEGG" id="hws:RNZ46_04965"/>
<dbReference type="EMBL" id="CP136521">
    <property type="protein sequence ID" value="WOD44610.1"/>
    <property type="molecule type" value="Genomic_DNA"/>
</dbReference>
<reference evidence="5" key="1">
    <citation type="submission" date="2024-06" db="EMBL/GenBank/DDBJ databases">
        <title>Hwangdonia haimaensis gen. nov., sp. nov., a member of the family Flavobacteriaceae isolated from the haima cold seep.</title>
        <authorList>
            <person name="Li J."/>
        </authorList>
    </citation>
    <scope>NUCLEOTIDE SEQUENCE [LARGE SCALE GENOMIC DNA]</scope>
    <source>
        <strain evidence="5">SCSIO 19198</strain>
    </source>
</reference>
<name>A0AA97HS19_9FLAO</name>
<dbReference type="AlphaFoldDB" id="A0AA97HS19"/>